<dbReference type="PROSITE" id="PS50048">
    <property type="entry name" value="ZN2_CY6_FUNGAL_2"/>
    <property type="match status" value="1"/>
</dbReference>
<dbReference type="AlphaFoldDB" id="A0A177CK02"/>
<dbReference type="Proteomes" id="UP000077069">
    <property type="component" value="Unassembled WGS sequence"/>
</dbReference>
<reference evidence="4 5" key="1">
    <citation type="submission" date="2016-05" db="EMBL/GenBank/DDBJ databases">
        <title>Comparative analysis of secretome profiles of manganese(II)-oxidizing ascomycete fungi.</title>
        <authorList>
            <consortium name="DOE Joint Genome Institute"/>
            <person name="Zeiner C.A."/>
            <person name="Purvine S.O."/>
            <person name="Zink E.M."/>
            <person name="Wu S."/>
            <person name="Pasa-Tolic L."/>
            <person name="Chaput D.L."/>
            <person name="Haridas S."/>
            <person name="Grigoriev I.V."/>
            <person name="Santelli C.M."/>
            <person name="Hansel C.M."/>
        </authorList>
    </citation>
    <scope>NUCLEOTIDE SEQUENCE [LARGE SCALE GENOMIC DNA]</scope>
    <source>
        <strain evidence="4 5">AP3s5-JAC2a</strain>
    </source>
</reference>
<evidence type="ECO:0000256" key="2">
    <source>
        <dbReference type="SAM" id="MobiDB-lite"/>
    </source>
</evidence>
<evidence type="ECO:0000259" key="3">
    <source>
        <dbReference type="PROSITE" id="PS50048"/>
    </source>
</evidence>
<feature type="region of interest" description="Disordered" evidence="2">
    <location>
        <begin position="735"/>
        <end position="765"/>
    </location>
</feature>
<feature type="region of interest" description="Disordered" evidence="2">
    <location>
        <begin position="91"/>
        <end position="135"/>
    </location>
</feature>
<gene>
    <name evidence="4" type="ORF">CC84DRAFT_521817</name>
</gene>
<dbReference type="GeneID" id="28770096"/>
<dbReference type="InterPro" id="IPR001138">
    <property type="entry name" value="Zn2Cys6_DnaBD"/>
</dbReference>
<sequence length="765" mass="84584">MAGHHRRNHEQSDDSISDQACTRCRERKIRCGRELPQCNNCERDDSVTCIYQNPTKRVNHLKSLFDSVNRLNERLDGIESHLSRLSTNIAENTNQYSSRSTPSDQHVPVGGDPEEEDDETRPGSLSPSSDRSDDLHVFHHTSDMVDHYHGPSSLFVLCKRFESCVIAAKRADHGTPLYNVLQNLCKKAGSLEPFPPFGGKSVINLLSQQQANIVIGQFVQRLSCTTDIFVKSNLLANVERLYSGVAESGEDVWAICLQVITVLVWGTEITTQYGNGVFGDFARSFLPSRAALVSSSLLTTPKLINVQTLILLSVAAQQFDPPGWAEFIFSSACGLARTMGLHQTQLFPGDTSGYEAIERSKVLQSLYVRDKSLCTARGAVSWLPTNDCVIAHQISAANDQGPYSSALQLAMIQDQAYSLAHTAASRISKASKLRTTKIVRSVEHRLTQYERSFGVLDRQASSYSSNHAILALEFLATRILALQYGSEQRHAEQVRLDARTSCLLLLIAHGTQDREVLDAFNARPGQTSNSLDGGGHLNEIESRTVSLTSILDAFSVPAFFILLEDHLRHSENDKCSDADLRLLRRVSTCYNKGTEKMQSSSYHRRVSCIFEQLLTINDLITGPPTHDHSVSFDTTEPMSQLVLSLNTQTQDDLDVSPPHSLGDGSSLSSLSQFATNPHTPFSWDLGSSIPSSLEMYAPVSSAGLGDTLEHGMIDLFSQFRQGSPIDNSGQFISLSEISPNQNATRKRPRPLNDLDFTTEDNRHLK</sequence>
<keyword evidence="1" id="KW-0539">Nucleus</keyword>
<proteinExistence type="predicted"/>
<dbReference type="STRING" id="1460663.A0A177CK02"/>
<dbReference type="GO" id="GO:0008270">
    <property type="term" value="F:zinc ion binding"/>
    <property type="evidence" value="ECO:0007669"/>
    <property type="project" value="InterPro"/>
</dbReference>
<dbReference type="PANTHER" id="PTHR46910:SF25">
    <property type="entry name" value="ABC-TRANSPORTER-REGULATING TRANSCRIPTION FACTOR"/>
    <property type="match status" value="1"/>
</dbReference>
<name>A0A177CK02_9PLEO</name>
<dbReference type="Gene3D" id="4.10.240.10">
    <property type="entry name" value="Zn(2)-C6 fungal-type DNA-binding domain"/>
    <property type="match status" value="1"/>
</dbReference>
<feature type="region of interest" description="Disordered" evidence="2">
    <location>
        <begin position="652"/>
        <end position="671"/>
    </location>
</feature>
<keyword evidence="5" id="KW-1185">Reference proteome</keyword>
<dbReference type="InterPro" id="IPR036864">
    <property type="entry name" value="Zn2-C6_fun-type_DNA-bd_sf"/>
</dbReference>
<dbReference type="PROSITE" id="PS00463">
    <property type="entry name" value="ZN2_CY6_FUNGAL_1"/>
    <property type="match status" value="1"/>
</dbReference>
<dbReference type="CDD" id="cd12148">
    <property type="entry name" value="fungal_TF_MHR"/>
    <property type="match status" value="1"/>
</dbReference>
<evidence type="ECO:0000313" key="5">
    <source>
        <dbReference type="Proteomes" id="UP000077069"/>
    </source>
</evidence>
<dbReference type="InterPro" id="IPR050987">
    <property type="entry name" value="AtrR-like"/>
</dbReference>
<dbReference type="EMBL" id="KV441550">
    <property type="protein sequence ID" value="OAG07854.1"/>
    <property type="molecule type" value="Genomic_DNA"/>
</dbReference>
<evidence type="ECO:0000313" key="4">
    <source>
        <dbReference type="EMBL" id="OAG07854.1"/>
    </source>
</evidence>
<evidence type="ECO:0000256" key="1">
    <source>
        <dbReference type="ARBA" id="ARBA00023242"/>
    </source>
</evidence>
<dbReference type="InParanoid" id="A0A177CK02"/>
<dbReference type="PANTHER" id="PTHR46910">
    <property type="entry name" value="TRANSCRIPTION FACTOR PDR1"/>
    <property type="match status" value="1"/>
</dbReference>
<protein>
    <recommendedName>
        <fullName evidence="3">Zn(2)-C6 fungal-type domain-containing protein</fullName>
    </recommendedName>
</protein>
<organism evidence="4 5">
    <name type="scientific">Paraphaeosphaeria sporulosa</name>
    <dbReference type="NCBI Taxonomy" id="1460663"/>
    <lineage>
        <taxon>Eukaryota</taxon>
        <taxon>Fungi</taxon>
        <taxon>Dikarya</taxon>
        <taxon>Ascomycota</taxon>
        <taxon>Pezizomycotina</taxon>
        <taxon>Dothideomycetes</taxon>
        <taxon>Pleosporomycetidae</taxon>
        <taxon>Pleosporales</taxon>
        <taxon>Massarineae</taxon>
        <taxon>Didymosphaeriaceae</taxon>
        <taxon>Paraphaeosphaeria</taxon>
    </lineage>
</organism>
<feature type="compositionally biased region" description="Polar residues" evidence="2">
    <location>
        <begin position="91"/>
        <end position="104"/>
    </location>
</feature>
<dbReference type="RefSeq" id="XP_018038219.1">
    <property type="nucleotide sequence ID" value="XM_018186610.1"/>
</dbReference>
<dbReference type="OrthoDB" id="103819at2759"/>
<accession>A0A177CK02</accession>
<dbReference type="SUPFAM" id="SSF57701">
    <property type="entry name" value="Zn2/Cys6 DNA-binding domain"/>
    <property type="match status" value="1"/>
</dbReference>
<feature type="domain" description="Zn(2)-C6 fungal-type" evidence="3">
    <location>
        <begin position="20"/>
        <end position="51"/>
    </location>
</feature>
<dbReference type="Pfam" id="PF00172">
    <property type="entry name" value="Zn_clus"/>
    <property type="match status" value="1"/>
</dbReference>
<dbReference type="GO" id="GO:0000981">
    <property type="term" value="F:DNA-binding transcription factor activity, RNA polymerase II-specific"/>
    <property type="evidence" value="ECO:0007669"/>
    <property type="project" value="InterPro"/>
</dbReference>
<feature type="compositionally biased region" description="Low complexity" evidence="2">
    <location>
        <begin position="660"/>
        <end position="671"/>
    </location>
</feature>
<dbReference type="SMART" id="SM00066">
    <property type="entry name" value="GAL4"/>
    <property type="match status" value="1"/>
</dbReference>
<dbReference type="CDD" id="cd00067">
    <property type="entry name" value="GAL4"/>
    <property type="match status" value="1"/>
</dbReference>